<dbReference type="EMBL" id="CADCUW010000315">
    <property type="protein sequence ID" value="CAA9420939.1"/>
    <property type="molecule type" value="Genomic_DNA"/>
</dbReference>
<proteinExistence type="predicted"/>
<evidence type="ECO:0000313" key="2">
    <source>
        <dbReference type="EMBL" id="CAA9420939.1"/>
    </source>
</evidence>
<accession>A0A6J4PNE6</accession>
<gene>
    <name evidence="2" type="ORF">AVDCRST_MAG01-01-2250</name>
</gene>
<sequence length="77" mass="8793">MRESCYCGRGGDVEDREPVLRDGRTEALRCPRCGHLDPLPYLDADARREVFEEAERRSLESLVEGARAGRGRDRATW</sequence>
<protein>
    <submittedName>
        <fullName evidence="2">Uncharacterized protein</fullName>
    </submittedName>
</protein>
<reference evidence="2" key="1">
    <citation type="submission" date="2020-02" db="EMBL/GenBank/DDBJ databases">
        <authorList>
            <person name="Meier V. D."/>
        </authorList>
    </citation>
    <scope>NUCLEOTIDE SEQUENCE</scope>
    <source>
        <strain evidence="2">AVDCRST_MAG01</strain>
    </source>
</reference>
<organism evidence="2">
    <name type="scientific">uncultured Rubrobacteraceae bacterium</name>
    <dbReference type="NCBI Taxonomy" id="349277"/>
    <lineage>
        <taxon>Bacteria</taxon>
        <taxon>Bacillati</taxon>
        <taxon>Actinomycetota</taxon>
        <taxon>Rubrobacteria</taxon>
        <taxon>Rubrobacterales</taxon>
        <taxon>Rubrobacteraceae</taxon>
        <taxon>environmental samples</taxon>
    </lineage>
</organism>
<dbReference type="AlphaFoldDB" id="A0A6J4PNE6"/>
<name>A0A6J4PNE6_9ACTN</name>
<evidence type="ECO:0000256" key="1">
    <source>
        <dbReference type="SAM" id="MobiDB-lite"/>
    </source>
</evidence>
<feature type="region of interest" description="Disordered" evidence="1">
    <location>
        <begin position="56"/>
        <end position="77"/>
    </location>
</feature>